<dbReference type="Proteomes" id="UP000254487">
    <property type="component" value="Unassembled WGS sequence"/>
</dbReference>
<evidence type="ECO:0000256" key="1">
    <source>
        <dbReference type="SAM" id="SignalP"/>
    </source>
</evidence>
<reference evidence="2 3" key="1">
    <citation type="submission" date="2018-06" db="EMBL/GenBank/DDBJ databases">
        <authorList>
            <consortium name="Pathogen Informatics"/>
            <person name="Doyle S."/>
        </authorList>
    </citation>
    <scope>NUCLEOTIDE SEQUENCE [LARGE SCALE GENOMIC DNA]</scope>
    <source>
        <strain evidence="2 3">NCTC10313</strain>
    </source>
</reference>
<sequence length="148" mass="15231">MKSIAAKMVAVTIALGASSAACAAVNLHGEAGAEFTNLSASFGAGEPGMTFSSQWAHSDNDGDSVGLGMGYNFNLGPFLMTLGGKAVYLNPKDGDEGYAIAAGGGAELPLVSISRFSARAITHRTQCPAALRIMWRPMPGYALTCSRL</sequence>
<dbReference type="Pfam" id="PF07437">
    <property type="entry name" value="YfaZ"/>
    <property type="match status" value="1"/>
</dbReference>
<dbReference type="EMBL" id="UGLW01000003">
    <property type="protein sequence ID" value="STU56173.1"/>
    <property type="molecule type" value="Genomic_DNA"/>
</dbReference>
<protein>
    <submittedName>
        <fullName evidence="2">Outer membrane protein</fullName>
    </submittedName>
</protein>
<proteinExistence type="predicted"/>
<name>A0A377YZT2_KLEPO</name>
<dbReference type="AlphaFoldDB" id="A0A377YZT2"/>
<keyword evidence="1" id="KW-0732">Signal</keyword>
<feature type="chain" id="PRO_5016565068" evidence="1">
    <location>
        <begin position="24"/>
        <end position="148"/>
    </location>
</feature>
<gene>
    <name evidence="2" type="ORF">NCTC10313_00994</name>
</gene>
<dbReference type="STRING" id="1218098.GCA_001598715_01121"/>
<evidence type="ECO:0000313" key="3">
    <source>
        <dbReference type="Proteomes" id="UP000254487"/>
    </source>
</evidence>
<evidence type="ECO:0000313" key="2">
    <source>
        <dbReference type="EMBL" id="STU56173.1"/>
    </source>
</evidence>
<organism evidence="2 3">
    <name type="scientific">Klebsiella pneumoniae subsp. ozaenae</name>
    <dbReference type="NCBI Taxonomy" id="574"/>
    <lineage>
        <taxon>Bacteria</taxon>
        <taxon>Pseudomonadati</taxon>
        <taxon>Pseudomonadota</taxon>
        <taxon>Gammaproteobacteria</taxon>
        <taxon>Enterobacterales</taxon>
        <taxon>Enterobacteriaceae</taxon>
        <taxon>Klebsiella/Raoultella group</taxon>
        <taxon>Klebsiella</taxon>
        <taxon>Klebsiella pneumoniae complex</taxon>
    </lineage>
</organism>
<dbReference type="PROSITE" id="PS51257">
    <property type="entry name" value="PROKAR_LIPOPROTEIN"/>
    <property type="match status" value="1"/>
</dbReference>
<dbReference type="InterPro" id="IPR009998">
    <property type="entry name" value="YfaZ"/>
</dbReference>
<feature type="signal peptide" evidence="1">
    <location>
        <begin position="1"/>
        <end position="23"/>
    </location>
</feature>
<accession>A0A377YZT2</accession>